<dbReference type="PANTHER" id="PTHR35271:SF1">
    <property type="entry name" value="ABC TRANSPORTER, SUBSTRATE-BINDING LIPOPROTEIN"/>
    <property type="match status" value="1"/>
</dbReference>
<sequence length="328" mass="36209">MMHRRPLLAAVALAAPGVARAQNRPRRILMLLFRGWEEACDGFRDYFAVRHRPVDLIVRNAQEDLKRVPDMVREAQAMQPDLVYLWGTTLAMAALGPWDAHDPARHLTGMPVVFNIVTDPVRNRVVRTRTEPGRPVTGTEYIAPVAVQLGAMASYRPFRRAAALYNPREGNSVVTLEEMNELLATRGAMLDRLPVPLAEGRPQAEAIPGLVARAREGGAEWLYIPPDTFLNEHRAALTAAALREGLPSFSASERFVAFADALAGLVSRYYSVGAFTAFKAEQILFGGVAPGAIPVETLSRFSYLVRMDTARRLRAYPPVSLLRIAEAV</sequence>
<accession>A0ABS7A803</accession>
<dbReference type="PANTHER" id="PTHR35271">
    <property type="entry name" value="ABC TRANSPORTER, SUBSTRATE-BINDING LIPOPROTEIN-RELATED"/>
    <property type="match status" value="1"/>
</dbReference>
<name>A0ABS7A803_9PROT</name>
<evidence type="ECO:0000313" key="2">
    <source>
        <dbReference type="Proteomes" id="UP001196565"/>
    </source>
</evidence>
<proteinExistence type="predicted"/>
<organism evidence="1 2">
    <name type="scientific">Roseomonas alba</name>
    <dbReference type="NCBI Taxonomy" id="2846776"/>
    <lineage>
        <taxon>Bacteria</taxon>
        <taxon>Pseudomonadati</taxon>
        <taxon>Pseudomonadota</taxon>
        <taxon>Alphaproteobacteria</taxon>
        <taxon>Acetobacterales</taxon>
        <taxon>Roseomonadaceae</taxon>
        <taxon>Roseomonas</taxon>
    </lineage>
</organism>
<dbReference type="Proteomes" id="UP001196565">
    <property type="component" value="Unassembled WGS sequence"/>
</dbReference>
<dbReference type="Gene3D" id="3.40.50.2300">
    <property type="match status" value="2"/>
</dbReference>
<dbReference type="EMBL" id="JAHYBZ010000003">
    <property type="protein sequence ID" value="MBW6398235.1"/>
    <property type="molecule type" value="Genomic_DNA"/>
</dbReference>
<protein>
    <submittedName>
        <fullName evidence="1">ABC transporter substrate-binding protein</fullName>
    </submittedName>
</protein>
<dbReference type="RefSeq" id="WP_219762845.1">
    <property type="nucleotide sequence ID" value="NZ_JAHYBZ010000003.1"/>
</dbReference>
<dbReference type="InterPro" id="IPR007487">
    <property type="entry name" value="ABC_transpt-TYRBP-like"/>
</dbReference>
<keyword evidence="2" id="KW-1185">Reference proteome</keyword>
<dbReference type="Pfam" id="PF04392">
    <property type="entry name" value="ABC_sub_bind"/>
    <property type="match status" value="1"/>
</dbReference>
<comment type="caution">
    <text evidence="1">The sequence shown here is derived from an EMBL/GenBank/DDBJ whole genome shotgun (WGS) entry which is preliminary data.</text>
</comment>
<reference evidence="1 2" key="1">
    <citation type="submission" date="2021-07" db="EMBL/GenBank/DDBJ databases">
        <authorList>
            <person name="So Y."/>
        </authorList>
    </citation>
    <scope>NUCLEOTIDE SEQUENCE [LARGE SCALE GENOMIC DNA]</scope>
    <source>
        <strain evidence="1 2">HJA6</strain>
    </source>
</reference>
<evidence type="ECO:0000313" key="1">
    <source>
        <dbReference type="EMBL" id="MBW6398235.1"/>
    </source>
</evidence>
<gene>
    <name evidence="1" type="ORF">KPL78_10280</name>
</gene>